<dbReference type="AlphaFoldDB" id="A0A506UL83"/>
<evidence type="ECO:0000256" key="3">
    <source>
        <dbReference type="ARBA" id="ARBA00022827"/>
    </source>
</evidence>
<evidence type="ECO:0000313" key="9">
    <source>
        <dbReference type="Proteomes" id="UP000315037"/>
    </source>
</evidence>
<keyword evidence="4" id="KW-0560">Oxidoreductase</keyword>
<dbReference type="Pfam" id="PF00732">
    <property type="entry name" value="GMC_oxred_N"/>
    <property type="match status" value="1"/>
</dbReference>
<dbReference type="SUPFAM" id="SSF51905">
    <property type="entry name" value="FAD/NAD(P)-binding domain"/>
    <property type="match status" value="1"/>
</dbReference>
<gene>
    <name evidence="8" type="ORF">E3202_06075</name>
</gene>
<dbReference type="InterPro" id="IPR007867">
    <property type="entry name" value="GMC_OxRtase_C"/>
</dbReference>
<protein>
    <submittedName>
        <fullName evidence="8">GMC family oxidoreductase</fullName>
    </submittedName>
</protein>
<dbReference type="PANTHER" id="PTHR46056">
    <property type="entry name" value="LONG-CHAIN-ALCOHOL OXIDASE"/>
    <property type="match status" value="1"/>
</dbReference>
<keyword evidence="2" id="KW-0285">Flavoprotein</keyword>
<evidence type="ECO:0000313" key="8">
    <source>
        <dbReference type="EMBL" id="TPW34101.1"/>
    </source>
</evidence>
<dbReference type="Pfam" id="PF05199">
    <property type="entry name" value="GMC_oxred_C"/>
    <property type="match status" value="1"/>
</dbReference>
<sequence length="606" mass="66480">MTGPNTPAIAPLPAKTDVVIVGAGWAGSIMAREMTEAGLNVVVLERGDMRRTAVEGAYPDSLDELRGNIRKRLFQNLSTSTVTIRNRPDQQALPYRQLGAFLPGEGVGGAGLHWSGCQFRAMPDDLRLRSAIIERYGKKFIPEGMNLQDYGVTYAELEPFFAKSEKVFGTSGEAWTINGRLVGRRGVANPFAPDRSTPFPLPPMPDVYTASLLRKAGTELGYHPYSMPAANTSEAYINPYGCQMGKCNFCGFCSGYDCYLYAKASPNVNILPSLWANPLFTLRTRAQVLDVVLSADGRQARGVRYLDGHQGGKERVIEAELVILAGFQFHNVHLMLLSGIGKPYDPVTDTGVVGRNFTYQTITSSRFWMPNNKHTNQFIGAGGAGVAIDDFNCTNFDHAPYGFIGGSPIWVNQAGLKPISAALASGGNGAPRWGKGFKKEMVNTYRHSLAVDVMGSNMAYRNVWLDLDPTWKNAWNQPLLRMTFTWQENDIRMNRFVVGKLPALGRAMGAVRSQINKFAPGATFDTRRYQTTHLAGGAVMGTDPRTSALNRYLQCWDVPNVFVIGANAFPQGMGYNPTGLVAALAYWSAYHIRTRYLKAPGPLVQT</sequence>
<accession>A0A506UL83</accession>
<proteinExistence type="inferred from homology"/>
<dbReference type="InterPro" id="IPR000172">
    <property type="entry name" value="GMC_OxRdtase_N"/>
</dbReference>
<evidence type="ECO:0000256" key="1">
    <source>
        <dbReference type="ARBA" id="ARBA00010790"/>
    </source>
</evidence>
<dbReference type="RefSeq" id="WP_165600767.1">
    <property type="nucleotide sequence ID" value="NZ_SORZ01000002.1"/>
</dbReference>
<evidence type="ECO:0000259" key="5">
    <source>
        <dbReference type="Pfam" id="PF00732"/>
    </source>
</evidence>
<evidence type="ECO:0000256" key="2">
    <source>
        <dbReference type="ARBA" id="ARBA00022630"/>
    </source>
</evidence>
<feature type="domain" description="Glucose-methanol-choline oxidoreductase C-terminal" evidence="7">
    <location>
        <begin position="472"/>
        <end position="585"/>
    </location>
</feature>
<dbReference type="Proteomes" id="UP000315037">
    <property type="component" value="Unassembled WGS sequence"/>
</dbReference>
<name>A0A506UL83_9PROT</name>
<evidence type="ECO:0000259" key="6">
    <source>
        <dbReference type="Pfam" id="PF00890"/>
    </source>
</evidence>
<dbReference type="GO" id="GO:0050660">
    <property type="term" value="F:flavin adenine dinucleotide binding"/>
    <property type="evidence" value="ECO:0007669"/>
    <property type="project" value="InterPro"/>
</dbReference>
<evidence type="ECO:0000256" key="4">
    <source>
        <dbReference type="ARBA" id="ARBA00023002"/>
    </source>
</evidence>
<reference evidence="8 9" key="1">
    <citation type="submission" date="2019-03" db="EMBL/GenBank/DDBJ databases">
        <title>The complete genome sequence of Neokomagataea sp. Jb2 NBRC113641.</title>
        <authorList>
            <person name="Chua K.-O."/>
            <person name="Chan K.-G."/>
            <person name="See-Too W.-S."/>
        </authorList>
    </citation>
    <scope>NUCLEOTIDE SEQUENCE [LARGE SCALE GENOMIC DNA]</scope>
    <source>
        <strain evidence="8 9">Jb2</strain>
    </source>
</reference>
<comment type="similarity">
    <text evidence="1">Belongs to the GMC oxidoreductase family.</text>
</comment>
<feature type="domain" description="Glucose-methanol-choline oxidoreductase N-terminal" evidence="5">
    <location>
        <begin position="243"/>
        <end position="360"/>
    </location>
</feature>
<dbReference type="Gene3D" id="3.50.50.60">
    <property type="entry name" value="FAD/NAD(P)-binding domain"/>
    <property type="match status" value="2"/>
</dbReference>
<keyword evidence="3" id="KW-0274">FAD</keyword>
<evidence type="ECO:0000259" key="7">
    <source>
        <dbReference type="Pfam" id="PF05199"/>
    </source>
</evidence>
<dbReference type="GO" id="GO:0016614">
    <property type="term" value="F:oxidoreductase activity, acting on CH-OH group of donors"/>
    <property type="evidence" value="ECO:0007669"/>
    <property type="project" value="InterPro"/>
</dbReference>
<dbReference type="EMBL" id="SORZ01000002">
    <property type="protein sequence ID" value="TPW34101.1"/>
    <property type="molecule type" value="Genomic_DNA"/>
</dbReference>
<feature type="domain" description="FAD-dependent oxidoreductase 2 FAD-binding" evidence="6">
    <location>
        <begin position="17"/>
        <end position="51"/>
    </location>
</feature>
<comment type="caution">
    <text evidence="8">The sequence shown here is derived from an EMBL/GenBank/DDBJ whole genome shotgun (WGS) entry which is preliminary data.</text>
</comment>
<dbReference type="PANTHER" id="PTHR46056:SF12">
    <property type="entry name" value="LONG-CHAIN-ALCOHOL OXIDASE"/>
    <property type="match status" value="1"/>
</dbReference>
<dbReference type="Pfam" id="PF00890">
    <property type="entry name" value="FAD_binding_2"/>
    <property type="match status" value="1"/>
</dbReference>
<dbReference type="InterPro" id="IPR003953">
    <property type="entry name" value="FAD-dep_OxRdtase_2_FAD-bd"/>
</dbReference>
<keyword evidence="9" id="KW-1185">Reference proteome</keyword>
<organism evidence="8 9">
    <name type="scientific">Oecophyllibacter saccharovorans</name>
    <dbReference type="NCBI Taxonomy" id="2558360"/>
    <lineage>
        <taxon>Bacteria</taxon>
        <taxon>Pseudomonadati</taxon>
        <taxon>Pseudomonadota</taxon>
        <taxon>Alphaproteobacteria</taxon>
        <taxon>Acetobacterales</taxon>
        <taxon>Acetobacteraceae</taxon>
        <taxon>Oecophyllibacter</taxon>
    </lineage>
</organism>
<dbReference type="InterPro" id="IPR036188">
    <property type="entry name" value="FAD/NAD-bd_sf"/>
</dbReference>